<proteinExistence type="predicted"/>
<accession>A0A834HX94</accession>
<sequence length="122" mass="13999">MSRSCDPPTTTAHSTLRIVRCVFGDGPSRCDWGNDVAPPPPDKELASEYQLINRQPRQRTVDRRTGAGTKQANVNRRFLLSAFFPLFEEITGKFQSIASTILCKLYFRKWIYFIHYGEQSIL</sequence>
<name>A0A834HX94_RHYFE</name>
<dbReference type="AlphaFoldDB" id="A0A834HX94"/>
<reference evidence="1" key="1">
    <citation type="submission" date="2020-08" db="EMBL/GenBank/DDBJ databases">
        <title>Genome sequencing and assembly of the red palm weevil Rhynchophorus ferrugineus.</title>
        <authorList>
            <person name="Dias G.B."/>
            <person name="Bergman C.M."/>
            <person name="Manee M."/>
        </authorList>
    </citation>
    <scope>NUCLEOTIDE SEQUENCE</scope>
    <source>
        <strain evidence="1">AA-2017</strain>
        <tissue evidence="1">Whole larva</tissue>
    </source>
</reference>
<comment type="caution">
    <text evidence="1">The sequence shown here is derived from an EMBL/GenBank/DDBJ whole genome shotgun (WGS) entry which is preliminary data.</text>
</comment>
<dbReference type="Proteomes" id="UP000625711">
    <property type="component" value="Unassembled WGS sequence"/>
</dbReference>
<gene>
    <name evidence="1" type="ORF">GWI33_017149</name>
</gene>
<organism evidence="1 2">
    <name type="scientific">Rhynchophorus ferrugineus</name>
    <name type="common">Red palm weevil</name>
    <name type="synonym">Curculio ferrugineus</name>
    <dbReference type="NCBI Taxonomy" id="354439"/>
    <lineage>
        <taxon>Eukaryota</taxon>
        <taxon>Metazoa</taxon>
        <taxon>Ecdysozoa</taxon>
        <taxon>Arthropoda</taxon>
        <taxon>Hexapoda</taxon>
        <taxon>Insecta</taxon>
        <taxon>Pterygota</taxon>
        <taxon>Neoptera</taxon>
        <taxon>Endopterygota</taxon>
        <taxon>Coleoptera</taxon>
        <taxon>Polyphaga</taxon>
        <taxon>Cucujiformia</taxon>
        <taxon>Curculionidae</taxon>
        <taxon>Dryophthorinae</taxon>
        <taxon>Rhynchophorus</taxon>
    </lineage>
</organism>
<evidence type="ECO:0000313" key="2">
    <source>
        <dbReference type="Proteomes" id="UP000625711"/>
    </source>
</evidence>
<keyword evidence="2" id="KW-1185">Reference proteome</keyword>
<protein>
    <submittedName>
        <fullName evidence="1">Uncharacterized protein</fullName>
    </submittedName>
</protein>
<dbReference type="EMBL" id="JAACXV010014176">
    <property type="protein sequence ID" value="KAF7269829.1"/>
    <property type="molecule type" value="Genomic_DNA"/>
</dbReference>
<evidence type="ECO:0000313" key="1">
    <source>
        <dbReference type="EMBL" id="KAF7269829.1"/>
    </source>
</evidence>